<evidence type="ECO:0000256" key="1">
    <source>
        <dbReference type="SAM" id="Phobius"/>
    </source>
</evidence>
<dbReference type="PATRIC" id="fig|883113.3.peg.1331"/>
<feature type="transmembrane region" description="Helical" evidence="1">
    <location>
        <begin position="17"/>
        <end position="37"/>
    </location>
</feature>
<evidence type="ECO:0000313" key="3">
    <source>
        <dbReference type="Proteomes" id="UP000006190"/>
    </source>
</evidence>
<dbReference type="STRING" id="883113.HMPREF9708_01334"/>
<evidence type="ECO:0000313" key="2">
    <source>
        <dbReference type="EMBL" id="EHR36662.1"/>
    </source>
</evidence>
<dbReference type="EMBL" id="AGEG01000014">
    <property type="protein sequence ID" value="EHR36662.1"/>
    <property type="molecule type" value="Genomic_DNA"/>
</dbReference>
<feature type="transmembrane region" description="Helical" evidence="1">
    <location>
        <begin position="57"/>
        <end position="77"/>
    </location>
</feature>
<gene>
    <name evidence="2" type="ORF">HMPREF9708_01334</name>
</gene>
<dbReference type="HOGENOM" id="CLU_1228404_0_0_9"/>
<reference evidence="2 3" key="1">
    <citation type="submission" date="2012-01" db="EMBL/GenBank/DDBJ databases">
        <title>The Genome Sequence of Facklamia languida CCUG 37842.</title>
        <authorList>
            <consortium name="The Broad Institute Genome Sequencing Platform"/>
            <person name="Earl A."/>
            <person name="Ward D."/>
            <person name="Feldgarden M."/>
            <person name="Gevers D."/>
            <person name="Huys G."/>
            <person name="Young S.K."/>
            <person name="Zeng Q."/>
            <person name="Gargeya S."/>
            <person name="Fitzgerald M."/>
            <person name="Haas B."/>
            <person name="Abouelleil A."/>
            <person name="Alvarado L."/>
            <person name="Arachchi H.M."/>
            <person name="Berlin A."/>
            <person name="Chapman S.B."/>
            <person name="Gearin G."/>
            <person name="Goldberg J."/>
            <person name="Griggs A."/>
            <person name="Gujja S."/>
            <person name="Hansen M."/>
            <person name="Heiman D."/>
            <person name="Howarth C."/>
            <person name="Larimer J."/>
            <person name="Lui A."/>
            <person name="MacDonald P.J.P."/>
            <person name="McCowen C."/>
            <person name="Montmayeur A."/>
            <person name="Murphy C."/>
            <person name="Neiman D."/>
            <person name="Pearson M."/>
            <person name="Priest M."/>
            <person name="Roberts A."/>
            <person name="Saif S."/>
            <person name="Shea T."/>
            <person name="Sisk P."/>
            <person name="Stolte C."/>
            <person name="Sykes S."/>
            <person name="Wortman J."/>
            <person name="Nusbaum C."/>
            <person name="Birren B."/>
        </authorList>
    </citation>
    <scope>NUCLEOTIDE SEQUENCE [LARGE SCALE GENOMIC DNA]</scope>
    <source>
        <strain evidence="2 3">CCUG 37842</strain>
    </source>
</reference>
<organism evidence="2 3">
    <name type="scientific">Facklamia languida CCUG 37842</name>
    <dbReference type="NCBI Taxonomy" id="883113"/>
    <lineage>
        <taxon>Bacteria</taxon>
        <taxon>Bacillati</taxon>
        <taxon>Bacillota</taxon>
        <taxon>Bacilli</taxon>
        <taxon>Lactobacillales</taxon>
        <taxon>Aerococcaceae</taxon>
        <taxon>Facklamia</taxon>
    </lineage>
</organism>
<sequence length="184" mass="21254">MPNLYETLLSEPMEANLLAWLLIPGFAVLIYMFNVKFNNLELYRMGLSKRCRYKWKILALSQGLILLMMGASLFFAWVFYQQPVVLGDIIFSLCQLALLLTVIALVTALAWTFFNHSLLATILTIAMGLMMPWLTIQPWFITFFAIDQAPYGTAILVLLIKMVLFFMVGYLFDKKMMAHRQVIY</sequence>
<protein>
    <submittedName>
        <fullName evidence="2">Uncharacterized protein</fullName>
    </submittedName>
</protein>
<dbReference type="AlphaFoldDB" id="H3NKE5"/>
<feature type="transmembrane region" description="Helical" evidence="1">
    <location>
        <begin position="89"/>
        <end position="111"/>
    </location>
</feature>
<keyword evidence="1" id="KW-0812">Transmembrane</keyword>
<accession>H3NKE5</accession>
<dbReference type="Proteomes" id="UP000006190">
    <property type="component" value="Unassembled WGS sequence"/>
</dbReference>
<proteinExistence type="predicted"/>
<feature type="transmembrane region" description="Helical" evidence="1">
    <location>
        <begin position="118"/>
        <end position="145"/>
    </location>
</feature>
<keyword evidence="1" id="KW-1133">Transmembrane helix</keyword>
<feature type="transmembrane region" description="Helical" evidence="1">
    <location>
        <begin position="151"/>
        <end position="172"/>
    </location>
</feature>
<comment type="caution">
    <text evidence="2">The sequence shown here is derived from an EMBL/GenBank/DDBJ whole genome shotgun (WGS) entry which is preliminary data.</text>
</comment>
<keyword evidence="3" id="KW-1185">Reference proteome</keyword>
<keyword evidence="1" id="KW-0472">Membrane</keyword>
<name>H3NKE5_9LACT</name>